<dbReference type="AlphaFoldDB" id="A0A098MDR2"/>
<feature type="compositionally biased region" description="Pro residues" evidence="1">
    <location>
        <begin position="207"/>
        <end position="219"/>
    </location>
</feature>
<evidence type="ECO:0000313" key="4">
    <source>
        <dbReference type="Proteomes" id="UP000029734"/>
    </source>
</evidence>
<dbReference type="Gene3D" id="2.60.60.30">
    <property type="entry name" value="sav2460 like domains"/>
    <property type="match status" value="2"/>
</dbReference>
<sequence>MSVTVVKGQKADLTKGNPGLRELTVELGWQSASSLEIDTSAFLLGPQGTVAKDEDLIFYNNPSTPYIRYKEMPASGNLKKFEVELDKIPSEINKIAFTLTIYEGDKRKQNFGQVNQAYLRITNGPAGSEILRCDLGNHFSVETAIVVGELYRYNSEWKFNAVAAGFSGGLQSLCENFGIEVRDEPEVRPQQESKPIPKTEPRIQIPSPRPAATPPPPVPIEESRVAPPALNLNLKKIELKKKGDSINLKKSAGGLGEVLINLNWNQKQGGGLFNRSRGVDLDLACLYELKDGRKGVVQALGNAFGSLDQPPYTSLDGDDRTGTVTTGENLRINGVKVAQIERILIFAFIYQGVTNWSEADGVVTIKQSGGPDIIVNLDEHNNRKGMCAIALFRNVNNETFSIERLVQYYSGHKEMDEAYQWGLRWVAGKK</sequence>
<dbReference type="STRING" id="268407.PWYN_10380"/>
<dbReference type="Proteomes" id="UP000029734">
    <property type="component" value="Unassembled WGS sequence"/>
</dbReference>
<dbReference type="EMBL" id="JQCR01000002">
    <property type="protein sequence ID" value="KGE19702.1"/>
    <property type="molecule type" value="Genomic_DNA"/>
</dbReference>
<dbReference type="PIRSF" id="PIRSF037118">
    <property type="entry name" value="Tellurite_resistance_TerA"/>
    <property type="match status" value="1"/>
</dbReference>
<dbReference type="InterPro" id="IPR017115">
    <property type="entry name" value="Tellurite_resistance_TerA"/>
</dbReference>
<dbReference type="InterPro" id="IPR003325">
    <property type="entry name" value="TerD"/>
</dbReference>
<feature type="domain" description="TerD" evidence="2">
    <location>
        <begin position="1"/>
        <end position="177"/>
    </location>
</feature>
<dbReference type="CDD" id="cd06974">
    <property type="entry name" value="TerD_like"/>
    <property type="match status" value="2"/>
</dbReference>
<dbReference type="InterPro" id="IPR051324">
    <property type="entry name" value="Stress/Tellurium_Resist"/>
</dbReference>
<proteinExistence type="predicted"/>
<accession>A0A098MDR2</accession>
<dbReference type="eggNOG" id="COG2310">
    <property type="taxonomic scope" value="Bacteria"/>
</dbReference>
<dbReference type="PANTHER" id="PTHR32097:SF17">
    <property type="entry name" value="CAMP-BINDING PROTEIN 1-RELATED"/>
    <property type="match status" value="1"/>
</dbReference>
<dbReference type="Pfam" id="PF02342">
    <property type="entry name" value="TerD"/>
    <property type="match status" value="1"/>
</dbReference>
<comment type="caution">
    <text evidence="3">The sequence shown here is derived from an EMBL/GenBank/DDBJ whole genome shotgun (WGS) entry which is preliminary data.</text>
</comment>
<dbReference type="PANTHER" id="PTHR32097">
    <property type="entry name" value="CAMP-BINDING PROTEIN 1-RELATED"/>
    <property type="match status" value="1"/>
</dbReference>
<feature type="compositionally biased region" description="Basic and acidic residues" evidence="1">
    <location>
        <begin position="182"/>
        <end position="201"/>
    </location>
</feature>
<dbReference type="RefSeq" id="WP_036650932.1">
    <property type="nucleotide sequence ID" value="NZ_JQCR01000002.1"/>
</dbReference>
<reference evidence="3 4" key="2">
    <citation type="submission" date="2014-10" db="EMBL/GenBank/DDBJ databases">
        <title>Comparative genomics of the Paenibacillus odorifer group.</title>
        <authorList>
            <person name="Tsai Y.-C."/>
            <person name="Martin N."/>
            <person name="Korlach J."/>
            <person name="Wiedmann M."/>
        </authorList>
    </citation>
    <scope>NUCLEOTIDE SEQUENCE [LARGE SCALE GENOMIC DNA]</scope>
    <source>
        <strain evidence="3 4">DSM 18334</strain>
    </source>
</reference>
<protein>
    <submittedName>
        <fullName evidence="3">Tellurium resistance protein TerA</fullName>
    </submittedName>
</protein>
<gene>
    <name evidence="3" type="ORF">PWYN_10380</name>
</gene>
<feature type="region of interest" description="Disordered" evidence="1">
    <location>
        <begin position="182"/>
        <end position="219"/>
    </location>
</feature>
<dbReference type="eggNOG" id="COG4110">
    <property type="taxonomic scope" value="Bacteria"/>
</dbReference>
<evidence type="ECO:0000259" key="2">
    <source>
        <dbReference type="Pfam" id="PF02342"/>
    </source>
</evidence>
<dbReference type="OrthoDB" id="179721at2"/>
<reference evidence="3 4" key="1">
    <citation type="submission" date="2014-08" db="EMBL/GenBank/DDBJ databases">
        <authorList>
            <person name="den Bakker H.C."/>
        </authorList>
    </citation>
    <scope>NUCLEOTIDE SEQUENCE [LARGE SCALE GENOMIC DNA]</scope>
    <source>
        <strain evidence="3 4">DSM 18334</strain>
    </source>
</reference>
<keyword evidence="4" id="KW-1185">Reference proteome</keyword>
<evidence type="ECO:0000313" key="3">
    <source>
        <dbReference type="EMBL" id="KGE19702.1"/>
    </source>
</evidence>
<organism evidence="3 4">
    <name type="scientific">Paenibacillus wynnii</name>
    <dbReference type="NCBI Taxonomy" id="268407"/>
    <lineage>
        <taxon>Bacteria</taxon>
        <taxon>Bacillati</taxon>
        <taxon>Bacillota</taxon>
        <taxon>Bacilli</taxon>
        <taxon>Bacillales</taxon>
        <taxon>Paenibacillaceae</taxon>
        <taxon>Paenibacillus</taxon>
    </lineage>
</organism>
<name>A0A098MDR2_9BACL</name>
<evidence type="ECO:0000256" key="1">
    <source>
        <dbReference type="SAM" id="MobiDB-lite"/>
    </source>
</evidence>